<dbReference type="SUPFAM" id="SSF52833">
    <property type="entry name" value="Thioredoxin-like"/>
    <property type="match status" value="1"/>
</dbReference>
<dbReference type="AlphaFoldDB" id="A0A0F9VEZ5"/>
<dbReference type="Gene3D" id="3.40.30.10">
    <property type="entry name" value="Glutaredoxin"/>
    <property type="match status" value="1"/>
</dbReference>
<organism evidence="2">
    <name type="scientific">marine sediment metagenome</name>
    <dbReference type="NCBI Taxonomy" id="412755"/>
    <lineage>
        <taxon>unclassified sequences</taxon>
        <taxon>metagenomes</taxon>
        <taxon>ecological metagenomes</taxon>
    </lineage>
</organism>
<comment type="caution">
    <text evidence="2">The sequence shown here is derived from an EMBL/GenBank/DDBJ whole genome shotgun (WGS) entry which is preliminary data.</text>
</comment>
<dbReference type="InterPro" id="IPR004879">
    <property type="entry name" value="Ssp411-like_TRX"/>
</dbReference>
<name>A0A0F9VEZ5_9ZZZZ</name>
<evidence type="ECO:0000259" key="1">
    <source>
        <dbReference type="Pfam" id="PF03190"/>
    </source>
</evidence>
<protein>
    <recommendedName>
        <fullName evidence="1">Spermatogenesis-associated protein 20-like TRX domain-containing protein</fullName>
    </recommendedName>
</protein>
<reference evidence="2" key="1">
    <citation type="journal article" date="2015" name="Nature">
        <title>Complex archaea that bridge the gap between prokaryotes and eukaryotes.</title>
        <authorList>
            <person name="Spang A."/>
            <person name="Saw J.H."/>
            <person name="Jorgensen S.L."/>
            <person name="Zaremba-Niedzwiedzka K."/>
            <person name="Martijn J."/>
            <person name="Lind A.E."/>
            <person name="van Eijk R."/>
            <person name="Schleper C."/>
            <person name="Guy L."/>
            <person name="Ettema T.J."/>
        </authorList>
    </citation>
    <scope>NUCLEOTIDE SEQUENCE</scope>
</reference>
<dbReference type="InterPro" id="IPR036249">
    <property type="entry name" value="Thioredoxin-like_sf"/>
</dbReference>
<accession>A0A0F9VEZ5</accession>
<evidence type="ECO:0000313" key="2">
    <source>
        <dbReference type="EMBL" id="KKN72151.1"/>
    </source>
</evidence>
<dbReference type="EMBL" id="LAZR01000368">
    <property type="protein sequence ID" value="KKN72151.1"/>
    <property type="molecule type" value="Genomic_DNA"/>
</dbReference>
<gene>
    <name evidence="2" type="ORF">LCGC14_0413630</name>
</gene>
<proteinExistence type="predicted"/>
<feature type="domain" description="Spermatogenesis-associated protein 20-like TRX" evidence="1">
    <location>
        <begin position="17"/>
        <end position="84"/>
    </location>
</feature>
<dbReference type="Pfam" id="PF03190">
    <property type="entry name" value="Thioredox_DsbH"/>
    <property type="match status" value="1"/>
</dbReference>
<sequence>MGCSENNYMVHHATVEAEQEQIRWNNYSQTLLLTAHYTKKPALIYFHSDSCSACEDMESKTLSDRKVIYLINNSYVPIRISDSEDQFHDVANRFNLKIDGGVPVPSMIILSSTNIPKEIIRVSGFIDAMTLALVLESSVTIDVLARVEDSIDQLFQLPEEVVVP</sequence>